<organism evidence="2 3">
    <name type="scientific">Terriglobus saanensis (strain ATCC BAA-1853 / DSM 23119 / SP1PR4)</name>
    <dbReference type="NCBI Taxonomy" id="401053"/>
    <lineage>
        <taxon>Bacteria</taxon>
        <taxon>Pseudomonadati</taxon>
        <taxon>Acidobacteriota</taxon>
        <taxon>Terriglobia</taxon>
        <taxon>Terriglobales</taxon>
        <taxon>Acidobacteriaceae</taxon>
        <taxon>Terriglobus</taxon>
    </lineage>
</organism>
<feature type="transmembrane region" description="Helical" evidence="1">
    <location>
        <begin position="77"/>
        <end position="101"/>
    </location>
</feature>
<evidence type="ECO:0000313" key="3">
    <source>
        <dbReference type="Proteomes" id="UP000006844"/>
    </source>
</evidence>
<protein>
    <submittedName>
        <fullName evidence="2">Uncharacterized protein</fullName>
    </submittedName>
</protein>
<dbReference type="HOGENOM" id="CLU_2014164_0_0_0"/>
<dbReference type="AlphaFoldDB" id="E8V011"/>
<reference evidence="2 3" key="1">
    <citation type="journal article" date="2012" name="Stand. Genomic Sci.">
        <title>Complete genome sequence of Terriglobus saanensis type strain SP1PR4(T), an Acidobacteria from tundra soil.</title>
        <authorList>
            <person name="Rawat S.R."/>
            <person name="Mannisto M.K."/>
            <person name="Starovoytov V."/>
            <person name="Goodwin L."/>
            <person name="Nolan M."/>
            <person name="Hauser L."/>
            <person name="Land M."/>
            <person name="Davenport K.W."/>
            <person name="Woyke T."/>
            <person name="Haggblom M.M."/>
        </authorList>
    </citation>
    <scope>NUCLEOTIDE SEQUENCE</scope>
    <source>
        <strain evidence="3">ATCC BAA-1853 / DSM 23119 / SP1PR4</strain>
    </source>
</reference>
<keyword evidence="1" id="KW-0472">Membrane</keyword>
<gene>
    <name evidence="2" type="ordered locus">AciPR4_1342</name>
</gene>
<dbReference type="KEGG" id="tsa:AciPR4_1342"/>
<evidence type="ECO:0000313" key="2">
    <source>
        <dbReference type="EMBL" id="ADV82166.1"/>
    </source>
</evidence>
<dbReference type="EMBL" id="CP002467">
    <property type="protein sequence ID" value="ADV82166.1"/>
    <property type="molecule type" value="Genomic_DNA"/>
</dbReference>
<accession>E8V011</accession>
<feature type="transmembrane region" description="Helical" evidence="1">
    <location>
        <begin position="46"/>
        <end position="65"/>
    </location>
</feature>
<name>E8V011_TERSS</name>
<keyword evidence="1" id="KW-0812">Transmembrane</keyword>
<keyword evidence="1" id="KW-1133">Transmembrane helix</keyword>
<dbReference type="OrthoDB" id="9993844at2"/>
<dbReference type="STRING" id="401053.AciPR4_1342"/>
<keyword evidence="3" id="KW-1185">Reference proteome</keyword>
<dbReference type="Proteomes" id="UP000006844">
    <property type="component" value="Chromosome"/>
</dbReference>
<sequence>MDMPAASRFGRKSQIGFVLLAALAIESVNFFLGSPAVDPGPQETQWYTNLLALQWVALHAVGIFMTDWVDRMGFPRLAVPALFLGGYATTVVVLVALVFIVQRVVRWIGRPERRRRRRSGPAL</sequence>
<evidence type="ECO:0000256" key="1">
    <source>
        <dbReference type="SAM" id="Phobius"/>
    </source>
</evidence>
<proteinExistence type="predicted"/>